<name>A0A6I6G9A5_9BACT</name>
<evidence type="ECO:0000313" key="2">
    <source>
        <dbReference type="EMBL" id="QGW28103.1"/>
    </source>
</evidence>
<evidence type="ECO:0000313" key="3">
    <source>
        <dbReference type="Proteomes" id="UP000426027"/>
    </source>
</evidence>
<gene>
    <name evidence="2" type="ORF">GLV81_08320</name>
</gene>
<dbReference type="KEGG" id="fls:GLV81_08320"/>
<feature type="domain" description="Aspartyl/asparaginy/proline hydroxylase" evidence="1">
    <location>
        <begin position="15"/>
        <end position="174"/>
    </location>
</feature>
<dbReference type="EMBL" id="CP046566">
    <property type="protein sequence ID" value="QGW28103.1"/>
    <property type="molecule type" value="Genomic_DNA"/>
</dbReference>
<keyword evidence="3" id="KW-1185">Reference proteome</keyword>
<dbReference type="AlphaFoldDB" id="A0A6I6G9A5"/>
<evidence type="ECO:0000259" key="1">
    <source>
        <dbReference type="Pfam" id="PF05118"/>
    </source>
</evidence>
<protein>
    <submittedName>
        <fullName evidence="2">Aspartyl/asparaginyl beta-hydroxylase domain-containing protein</fullName>
    </submittedName>
</protein>
<dbReference type="Gene3D" id="2.60.120.330">
    <property type="entry name" value="B-lactam Antibiotic, Isopenicillin N Synthase, Chain"/>
    <property type="match status" value="1"/>
</dbReference>
<dbReference type="SUPFAM" id="SSF51197">
    <property type="entry name" value="Clavaminate synthase-like"/>
    <property type="match status" value="1"/>
</dbReference>
<proteinExistence type="predicted"/>
<dbReference type="RefSeq" id="WP_157478462.1">
    <property type="nucleotide sequence ID" value="NZ_CP046566.1"/>
</dbReference>
<dbReference type="InterPro" id="IPR027443">
    <property type="entry name" value="IPNS-like_sf"/>
</dbReference>
<organism evidence="2 3">
    <name type="scientific">Phnomibacter ginsenosidimutans</name>
    <dbReference type="NCBI Taxonomy" id="2676868"/>
    <lineage>
        <taxon>Bacteria</taxon>
        <taxon>Pseudomonadati</taxon>
        <taxon>Bacteroidota</taxon>
        <taxon>Chitinophagia</taxon>
        <taxon>Chitinophagales</taxon>
        <taxon>Chitinophagaceae</taxon>
        <taxon>Phnomibacter</taxon>
    </lineage>
</organism>
<dbReference type="Proteomes" id="UP000426027">
    <property type="component" value="Chromosome"/>
</dbReference>
<reference evidence="2 3" key="1">
    <citation type="submission" date="2019-11" db="EMBL/GenBank/DDBJ databases">
        <authorList>
            <person name="Im W.T."/>
        </authorList>
    </citation>
    <scope>NUCLEOTIDE SEQUENCE [LARGE SCALE GENOMIC DNA]</scope>
    <source>
        <strain evidence="2 3">SB-02</strain>
    </source>
</reference>
<sequence length="240" mass="26314">MQIISHAKLPLSYPWQQMQTEVQQLQQQWLPHFNQLHYEGSWTALALRSPGGETGHVVPDAVGAETYANTPLMQELPSIEAWVAALPCTVMSVRLLNLAAGAVIKTHRDRELSFEQGEARLHLPIFTHPKVLFTIDGQAMHMPAGECWYLNANLPHSVVNESNIDRIHLVIDCVVNDWLQETMANATRCMAAVDAAAIQQQQAVIAALREQGSATSIKLADDLAAALQVHLSASSSNAIS</sequence>
<accession>A0A6I6G9A5</accession>
<dbReference type="InterPro" id="IPR007803">
    <property type="entry name" value="Asp/Arg/Pro-Hydrxlase"/>
</dbReference>
<dbReference type="Pfam" id="PF05118">
    <property type="entry name" value="Asp_Arg_Hydrox"/>
    <property type="match status" value="1"/>
</dbReference>